<dbReference type="STRING" id="1121955.SAMN02745146_1546"/>
<reference evidence="2 3" key="1">
    <citation type="submission" date="2016-11" db="EMBL/GenBank/DDBJ databases">
        <authorList>
            <person name="Jaros S."/>
            <person name="Januszkiewicz K."/>
            <person name="Wedrychowicz H."/>
        </authorList>
    </citation>
    <scope>NUCLEOTIDE SEQUENCE [LARGE SCALE GENOMIC DNA]</scope>
    <source>
        <strain evidence="2 3">DSM 21074</strain>
    </source>
</reference>
<feature type="transmembrane region" description="Helical" evidence="1">
    <location>
        <begin position="361"/>
        <end position="382"/>
    </location>
</feature>
<feature type="transmembrane region" description="Helical" evidence="1">
    <location>
        <begin position="113"/>
        <end position="138"/>
    </location>
</feature>
<feature type="transmembrane region" description="Helical" evidence="1">
    <location>
        <begin position="150"/>
        <end position="168"/>
    </location>
</feature>
<organism evidence="2 3">
    <name type="scientific">Hymenobacter daecheongensis DSM 21074</name>
    <dbReference type="NCBI Taxonomy" id="1121955"/>
    <lineage>
        <taxon>Bacteria</taxon>
        <taxon>Pseudomonadati</taxon>
        <taxon>Bacteroidota</taxon>
        <taxon>Cytophagia</taxon>
        <taxon>Cytophagales</taxon>
        <taxon>Hymenobacteraceae</taxon>
        <taxon>Hymenobacter</taxon>
    </lineage>
</organism>
<sequence length="421" mass="46151">MRILLAIGLNIGLLVALVAWVRHQRRTPELGRWLLPLLGLKLLVSLRDVLLLSEDARLFQSWAAVMTRQLWTAPGSWLRTLFTDELHFEGQKLIFHGYSNTFFIIKLLSGLNLASLGAAGLNSVYLSLFCFVGCWQLVRVLARLFPDAPRGAAVVAFLGWPTVLYWTAGLNKETLLLGSAAWVLALVLPWLYGGERPRPTTVLGAVLLAVLHFKMRFFFAIMLFAALGALAAVRLVQRLGGARRRWVQVLLVAALVAAGGAAIGEVSPVFRLNKFTSQLVRSYSELLEDSRQQPHIEYANLAPTLPSVLRNAPVAVLHVMTRPWPWEEPNGLYLVAGLENVALLLVLAGALVAVGRGRAGGLPFALVLVLLTYSIVLAALIGLSTPNLGTLNRYRAVVLPFVLLLALQNDYAARALRRLGL</sequence>
<feature type="transmembrane region" description="Helical" evidence="1">
    <location>
        <begin position="332"/>
        <end position="354"/>
    </location>
</feature>
<keyword evidence="1" id="KW-0812">Transmembrane</keyword>
<accession>A0A1M6E463</accession>
<dbReference type="Proteomes" id="UP000184418">
    <property type="component" value="Unassembled WGS sequence"/>
</dbReference>
<feature type="transmembrane region" description="Helical" evidence="1">
    <location>
        <begin position="213"/>
        <end position="233"/>
    </location>
</feature>
<feature type="transmembrane region" description="Helical" evidence="1">
    <location>
        <begin position="245"/>
        <end position="264"/>
    </location>
</feature>
<keyword evidence="1" id="KW-1133">Transmembrane helix</keyword>
<dbReference type="EMBL" id="FQYN01000003">
    <property type="protein sequence ID" value="SHI80183.1"/>
    <property type="molecule type" value="Genomic_DNA"/>
</dbReference>
<keyword evidence="1" id="KW-0472">Membrane</keyword>
<name>A0A1M6E463_9BACT</name>
<keyword evidence="3" id="KW-1185">Reference proteome</keyword>
<evidence type="ECO:0000313" key="3">
    <source>
        <dbReference type="Proteomes" id="UP000184418"/>
    </source>
</evidence>
<evidence type="ECO:0008006" key="4">
    <source>
        <dbReference type="Google" id="ProtNLM"/>
    </source>
</evidence>
<dbReference type="AlphaFoldDB" id="A0A1M6E463"/>
<gene>
    <name evidence="2" type="ORF">SAMN02745146_1546</name>
</gene>
<dbReference type="RefSeq" id="WP_073107425.1">
    <property type="nucleotide sequence ID" value="NZ_FQYN01000003.1"/>
</dbReference>
<proteinExistence type="predicted"/>
<protein>
    <recommendedName>
        <fullName evidence="4">Glycosyltransferase RgtA/B/C/D-like domain-containing protein</fullName>
    </recommendedName>
</protein>
<evidence type="ECO:0000256" key="1">
    <source>
        <dbReference type="SAM" id="Phobius"/>
    </source>
</evidence>
<evidence type="ECO:0000313" key="2">
    <source>
        <dbReference type="EMBL" id="SHI80183.1"/>
    </source>
</evidence>
<dbReference type="OrthoDB" id="876946at2"/>
<feature type="transmembrane region" description="Helical" evidence="1">
    <location>
        <begin position="175"/>
        <end position="193"/>
    </location>
</feature>